<keyword evidence="1" id="KW-0175">Coiled coil</keyword>
<accession>A0AAV6PYH7</accession>
<protein>
    <recommendedName>
        <fullName evidence="3">J domain-containing protein</fullName>
    </recommendedName>
</protein>
<dbReference type="Proteomes" id="UP000693946">
    <property type="component" value="Linkage Group LG8"/>
</dbReference>
<evidence type="ECO:0000313" key="5">
    <source>
        <dbReference type="Proteomes" id="UP000693946"/>
    </source>
</evidence>
<dbReference type="CDD" id="cd06257">
    <property type="entry name" value="DnaJ"/>
    <property type="match status" value="1"/>
</dbReference>
<dbReference type="InterPro" id="IPR053025">
    <property type="entry name" value="Mito_ATP_Synthase-Asso"/>
</dbReference>
<feature type="region of interest" description="Disordered" evidence="2">
    <location>
        <begin position="272"/>
        <end position="316"/>
    </location>
</feature>
<proteinExistence type="predicted"/>
<organism evidence="4 5">
    <name type="scientific">Solea senegalensis</name>
    <name type="common">Senegalese sole</name>
    <dbReference type="NCBI Taxonomy" id="28829"/>
    <lineage>
        <taxon>Eukaryota</taxon>
        <taxon>Metazoa</taxon>
        <taxon>Chordata</taxon>
        <taxon>Craniata</taxon>
        <taxon>Vertebrata</taxon>
        <taxon>Euteleostomi</taxon>
        <taxon>Actinopterygii</taxon>
        <taxon>Neopterygii</taxon>
        <taxon>Teleostei</taxon>
        <taxon>Neoteleostei</taxon>
        <taxon>Acanthomorphata</taxon>
        <taxon>Carangaria</taxon>
        <taxon>Pleuronectiformes</taxon>
        <taxon>Pleuronectoidei</taxon>
        <taxon>Soleidae</taxon>
        <taxon>Solea</taxon>
    </lineage>
</organism>
<dbReference type="Pfam" id="PF00226">
    <property type="entry name" value="DnaJ"/>
    <property type="match status" value="1"/>
</dbReference>
<feature type="compositionally biased region" description="Polar residues" evidence="2">
    <location>
        <begin position="272"/>
        <end position="282"/>
    </location>
</feature>
<comment type="caution">
    <text evidence="4">The sequence shown here is derived from an EMBL/GenBank/DDBJ whole genome shotgun (WGS) entry which is preliminary data.</text>
</comment>
<evidence type="ECO:0000259" key="3">
    <source>
        <dbReference type="PROSITE" id="PS50076"/>
    </source>
</evidence>
<sequence length="390" mass="45412">MAEVGQRLWGRVYRLSAFKNSQSRAVRTGHSPSALRLNCNGSDSRVKKEATRNQGDVLPESEIRATHRKSETFSRVNESQHTQQNGSFLCAVSLELNSQRFSRFAQPREKIQAHRTGLRQSFLHEKPPPLRMSSWTREAVSIYPDTFKFNQQLRALCTVFFNLAEQQKSGCRQKVHPDPSTSSRSYSWRSGRSSKDAPLYRSRTAYYDILKVSPGATQSQIKTAYYNQSFIYHPDKNPGDKESYQHFIEIGEAYTVLGNISLRRKYDRGILNQSDVQSSGRPSSKEATSRSTGPTHQHHHHHHQQHQQYQDRARRFSQTGKKPMFDFDAFYQGHYGEQLQREREMRARKERMQEKQRENMERWTQRNMMEGTALMLMCMAVLIMVHLSRS</sequence>
<dbReference type="EMBL" id="JAGKHQ010000020">
    <property type="protein sequence ID" value="KAG7479160.1"/>
    <property type="molecule type" value="Genomic_DNA"/>
</dbReference>
<feature type="coiled-coil region" evidence="1">
    <location>
        <begin position="339"/>
        <end position="366"/>
    </location>
</feature>
<dbReference type="PANTHER" id="PTHR44873:SF1">
    <property type="entry name" value="DNAJ HOMOLOG SUBFAMILY C MEMBER 30, MITOCHONDRIAL"/>
    <property type="match status" value="1"/>
</dbReference>
<dbReference type="PANTHER" id="PTHR44873">
    <property type="entry name" value="DNAJ HOMOLOG SUBFAMILY C MEMBER 30, MITOCHONDRIAL"/>
    <property type="match status" value="1"/>
</dbReference>
<evidence type="ECO:0000313" key="4">
    <source>
        <dbReference type="EMBL" id="KAG7479160.1"/>
    </source>
</evidence>
<name>A0AAV6PYH7_SOLSE</name>
<keyword evidence="5" id="KW-1185">Reference proteome</keyword>
<dbReference type="SMART" id="SM00271">
    <property type="entry name" value="DnaJ"/>
    <property type="match status" value="1"/>
</dbReference>
<dbReference type="InterPro" id="IPR001623">
    <property type="entry name" value="DnaJ_domain"/>
</dbReference>
<feature type="domain" description="J" evidence="3">
    <location>
        <begin position="205"/>
        <end position="270"/>
    </location>
</feature>
<feature type="compositionally biased region" description="Low complexity" evidence="2">
    <location>
        <begin position="180"/>
        <end position="191"/>
    </location>
</feature>
<gene>
    <name evidence="4" type="ORF">JOB18_019399</name>
</gene>
<dbReference type="PROSITE" id="PS50076">
    <property type="entry name" value="DNAJ_2"/>
    <property type="match status" value="1"/>
</dbReference>
<reference evidence="4 5" key="1">
    <citation type="journal article" date="2021" name="Sci. Rep.">
        <title>Chromosome anchoring in Senegalese sole (Solea senegalensis) reveals sex-associated markers and genome rearrangements in flatfish.</title>
        <authorList>
            <person name="Guerrero-Cozar I."/>
            <person name="Gomez-Garrido J."/>
            <person name="Berbel C."/>
            <person name="Martinez-Blanch J.F."/>
            <person name="Alioto T."/>
            <person name="Claros M.G."/>
            <person name="Gagnaire P.A."/>
            <person name="Manchado M."/>
        </authorList>
    </citation>
    <scope>NUCLEOTIDE SEQUENCE [LARGE SCALE GENOMIC DNA]</scope>
    <source>
        <strain evidence="4">Sse05_10M</strain>
    </source>
</reference>
<evidence type="ECO:0000256" key="2">
    <source>
        <dbReference type="SAM" id="MobiDB-lite"/>
    </source>
</evidence>
<evidence type="ECO:0000256" key="1">
    <source>
        <dbReference type="SAM" id="Coils"/>
    </source>
</evidence>
<dbReference type="AlphaFoldDB" id="A0AAV6PYH7"/>
<feature type="compositionally biased region" description="Basic residues" evidence="2">
    <location>
        <begin position="296"/>
        <end position="305"/>
    </location>
</feature>
<feature type="region of interest" description="Disordered" evidence="2">
    <location>
        <begin position="171"/>
        <end position="195"/>
    </location>
</feature>